<dbReference type="EMBL" id="JAPUFD010000024">
    <property type="protein sequence ID" value="MDI1493206.1"/>
    <property type="molecule type" value="Genomic_DNA"/>
</dbReference>
<feature type="compositionally biased region" description="Acidic residues" evidence="1">
    <location>
        <begin position="108"/>
        <end position="156"/>
    </location>
</feature>
<evidence type="ECO:0000313" key="3">
    <source>
        <dbReference type="EMBL" id="MDI1493206.1"/>
    </source>
</evidence>
<accession>A0AA43QV63</accession>
<dbReference type="Proteomes" id="UP001161017">
    <property type="component" value="Unassembled WGS sequence"/>
</dbReference>
<evidence type="ECO:0000256" key="1">
    <source>
        <dbReference type="SAM" id="MobiDB-lite"/>
    </source>
</evidence>
<sequence>MACSCTMRKSIPKSPEVVWLLGWRLAVALAVAAMALDDESLVVEVDIVEGLKLEVEEKRDAGEEDEVLADVGELVGEDINLDEEVPEVDDAVCEDPEDVVRLDVGIPEVDDAPAEEEDAVLDDGELLEDDDPPVDDAALEEPGDDGEADAEEDVAAVEEIWLLLDDDDVAEDVPEAEEDEEEPPWERSYTERRQ</sequence>
<feature type="compositionally biased region" description="Basic and acidic residues" evidence="1">
    <location>
        <begin position="184"/>
        <end position="194"/>
    </location>
</feature>
<feature type="compositionally biased region" description="Acidic residues" evidence="1">
    <location>
        <begin position="164"/>
        <end position="183"/>
    </location>
</feature>
<feature type="signal peptide" evidence="2">
    <location>
        <begin position="1"/>
        <end position="35"/>
    </location>
</feature>
<evidence type="ECO:0000313" key="4">
    <source>
        <dbReference type="Proteomes" id="UP001161017"/>
    </source>
</evidence>
<dbReference type="AlphaFoldDB" id="A0AA43QV63"/>
<organism evidence="3 4">
    <name type="scientific">Ramalina farinacea</name>
    <dbReference type="NCBI Taxonomy" id="258253"/>
    <lineage>
        <taxon>Eukaryota</taxon>
        <taxon>Fungi</taxon>
        <taxon>Dikarya</taxon>
        <taxon>Ascomycota</taxon>
        <taxon>Pezizomycotina</taxon>
        <taxon>Lecanoromycetes</taxon>
        <taxon>OSLEUM clade</taxon>
        <taxon>Lecanoromycetidae</taxon>
        <taxon>Lecanorales</taxon>
        <taxon>Lecanorineae</taxon>
        <taxon>Ramalinaceae</taxon>
        <taxon>Ramalina</taxon>
    </lineage>
</organism>
<evidence type="ECO:0000256" key="2">
    <source>
        <dbReference type="SAM" id="SignalP"/>
    </source>
</evidence>
<comment type="caution">
    <text evidence="3">The sequence shown here is derived from an EMBL/GenBank/DDBJ whole genome shotgun (WGS) entry which is preliminary data.</text>
</comment>
<name>A0AA43QV63_9LECA</name>
<feature type="chain" id="PRO_5041227686" evidence="2">
    <location>
        <begin position="36"/>
        <end position="194"/>
    </location>
</feature>
<feature type="region of interest" description="Disordered" evidence="1">
    <location>
        <begin position="106"/>
        <end position="194"/>
    </location>
</feature>
<keyword evidence="2" id="KW-0732">Signal</keyword>
<gene>
    <name evidence="3" type="ORF">OHK93_004994</name>
</gene>
<reference evidence="3" key="1">
    <citation type="journal article" date="2023" name="Genome Biol. Evol.">
        <title>First Whole Genome Sequence and Flow Cytometry Genome Size Data for the Lichen-Forming Fungus Ramalina farinacea (Ascomycota).</title>
        <authorList>
            <person name="Llewellyn T."/>
            <person name="Mian S."/>
            <person name="Hill R."/>
            <person name="Leitch I.J."/>
            <person name="Gaya E."/>
        </authorList>
    </citation>
    <scope>NUCLEOTIDE SEQUENCE</scope>
    <source>
        <strain evidence="3">LIQ254RAFAR</strain>
    </source>
</reference>
<proteinExistence type="predicted"/>
<keyword evidence="4" id="KW-1185">Reference proteome</keyword>
<protein>
    <submittedName>
        <fullName evidence="3">Uncharacterized protein</fullName>
    </submittedName>
</protein>